<dbReference type="Pfam" id="PF06687">
    <property type="entry name" value="SUR7"/>
    <property type="match status" value="1"/>
</dbReference>
<proteinExistence type="predicted"/>
<feature type="transmembrane region" description="Helical" evidence="2">
    <location>
        <begin position="7"/>
        <end position="30"/>
    </location>
</feature>
<feature type="transmembrane region" description="Helical" evidence="2">
    <location>
        <begin position="218"/>
        <end position="239"/>
    </location>
</feature>
<organism evidence="3 4">
    <name type="scientific">Canariomyces notabilis</name>
    <dbReference type="NCBI Taxonomy" id="2074819"/>
    <lineage>
        <taxon>Eukaryota</taxon>
        <taxon>Fungi</taxon>
        <taxon>Dikarya</taxon>
        <taxon>Ascomycota</taxon>
        <taxon>Pezizomycotina</taxon>
        <taxon>Sordariomycetes</taxon>
        <taxon>Sordariomycetidae</taxon>
        <taxon>Sordariales</taxon>
        <taxon>Chaetomiaceae</taxon>
        <taxon>Canariomyces</taxon>
    </lineage>
</organism>
<feature type="transmembrane region" description="Helical" evidence="2">
    <location>
        <begin position="147"/>
        <end position="164"/>
    </location>
</feature>
<dbReference type="GO" id="GO:0051285">
    <property type="term" value="C:cell cortex of cell tip"/>
    <property type="evidence" value="ECO:0007669"/>
    <property type="project" value="TreeGrafter"/>
</dbReference>
<comment type="caution">
    <text evidence="3">The sequence shown here is derived from an EMBL/GenBank/DDBJ whole genome shotgun (WGS) entry which is preliminary data.</text>
</comment>
<dbReference type="EMBL" id="MU853358">
    <property type="protein sequence ID" value="KAK4109065.1"/>
    <property type="molecule type" value="Genomic_DNA"/>
</dbReference>
<dbReference type="AlphaFoldDB" id="A0AAN6QF40"/>
<dbReference type="PANTHER" id="PTHR28019:SF2">
    <property type="entry name" value="CELL MEMBRANE PROTEIN YLR413W-RELATED"/>
    <property type="match status" value="1"/>
</dbReference>
<dbReference type="InterPro" id="IPR052413">
    <property type="entry name" value="SUR7_domain"/>
</dbReference>
<dbReference type="GO" id="GO:0031505">
    <property type="term" value="P:fungal-type cell wall organization"/>
    <property type="evidence" value="ECO:0007669"/>
    <property type="project" value="TreeGrafter"/>
</dbReference>
<name>A0AAN6QF40_9PEZI</name>
<evidence type="ECO:0000313" key="3">
    <source>
        <dbReference type="EMBL" id="KAK4109065.1"/>
    </source>
</evidence>
<dbReference type="PANTHER" id="PTHR28019">
    <property type="entry name" value="CELL MEMBRANE PROTEIN YLR413W-RELATED"/>
    <property type="match status" value="1"/>
</dbReference>
<evidence type="ECO:0000256" key="1">
    <source>
        <dbReference type="SAM" id="MobiDB-lite"/>
    </source>
</evidence>
<dbReference type="GeneID" id="89937967"/>
<dbReference type="GO" id="GO:0005886">
    <property type="term" value="C:plasma membrane"/>
    <property type="evidence" value="ECO:0007669"/>
    <property type="project" value="InterPro"/>
</dbReference>
<feature type="compositionally biased region" description="Low complexity" evidence="1">
    <location>
        <begin position="327"/>
        <end position="338"/>
    </location>
</feature>
<dbReference type="RefSeq" id="XP_064666635.1">
    <property type="nucleotide sequence ID" value="XM_064813842.1"/>
</dbReference>
<keyword evidence="2" id="KW-0472">Membrane</keyword>
<keyword evidence="4" id="KW-1185">Reference proteome</keyword>
<reference evidence="3" key="1">
    <citation type="journal article" date="2023" name="Mol. Phylogenet. Evol.">
        <title>Genome-scale phylogeny and comparative genomics of the fungal order Sordariales.</title>
        <authorList>
            <person name="Hensen N."/>
            <person name="Bonometti L."/>
            <person name="Westerberg I."/>
            <person name="Brannstrom I.O."/>
            <person name="Guillou S."/>
            <person name="Cros-Aarteil S."/>
            <person name="Calhoun S."/>
            <person name="Haridas S."/>
            <person name="Kuo A."/>
            <person name="Mondo S."/>
            <person name="Pangilinan J."/>
            <person name="Riley R."/>
            <person name="LaButti K."/>
            <person name="Andreopoulos B."/>
            <person name="Lipzen A."/>
            <person name="Chen C."/>
            <person name="Yan M."/>
            <person name="Daum C."/>
            <person name="Ng V."/>
            <person name="Clum A."/>
            <person name="Steindorff A."/>
            <person name="Ohm R.A."/>
            <person name="Martin F."/>
            <person name="Silar P."/>
            <person name="Natvig D.O."/>
            <person name="Lalanne C."/>
            <person name="Gautier V."/>
            <person name="Ament-Velasquez S.L."/>
            <person name="Kruys A."/>
            <person name="Hutchinson M.I."/>
            <person name="Powell A.J."/>
            <person name="Barry K."/>
            <person name="Miller A.N."/>
            <person name="Grigoriev I.V."/>
            <person name="Debuchy R."/>
            <person name="Gladieux P."/>
            <person name="Hiltunen Thoren M."/>
            <person name="Johannesson H."/>
        </authorList>
    </citation>
    <scope>NUCLEOTIDE SEQUENCE</scope>
    <source>
        <strain evidence="3">CBS 508.74</strain>
    </source>
</reference>
<protein>
    <submittedName>
        <fullName evidence="3">Uncharacterized protein</fullName>
    </submittedName>
</protein>
<keyword evidence="2" id="KW-0812">Transmembrane</keyword>
<dbReference type="InterPro" id="IPR009571">
    <property type="entry name" value="SUR7/Rim9-like_fungi"/>
</dbReference>
<evidence type="ECO:0000313" key="4">
    <source>
        <dbReference type="Proteomes" id="UP001302812"/>
    </source>
</evidence>
<accession>A0AAN6QF40</accession>
<gene>
    <name evidence="3" type="ORF">N656DRAFT_771242</name>
</gene>
<dbReference type="Proteomes" id="UP001302812">
    <property type="component" value="Unassembled WGS sequence"/>
</dbReference>
<keyword evidence="2" id="KW-1133">Transmembrane helix</keyword>
<feature type="transmembrane region" description="Helical" evidence="2">
    <location>
        <begin position="171"/>
        <end position="198"/>
    </location>
</feature>
<feature type="region of interest" description="Disordered" evidence="1">
    <location>
        <begin position="294"/>
        <end position="366"/>
    </location>
</feature>
<evidence type="ECO:0000256" key="2">
    <source>
        <dbReference type="SAM" id="Phobius"/>
    </source>
</evidence>
<reference evidence="3" key="2">
    <citation type="submission" date="2023-05" db="EMBL/GenBank/DDBJ databases">
        <authorList>
            <consortium name="Lawrence Berkeley National Laboratory"/>
            <person name="Steindorff A."/>
            <person name="Hensen N."/>
            <person name="Bonometti L."/>
            <person name="Westerberg I."/>
            <person name="Brannstrom I.O."/>
            <person name="Guillou S."/>
            <person name="Cros-Aarteil S."/>
            <person name="Calhoun S."/>
            <person name="Haridas S."/>
            <person name="Kuo A."/>
            <person name="Mondo S."/>
            <person name="Pangilinan J."/>
            <person name="Riley R."/>
            <person name="Labutti K."/>
            <person name="Andreopoulos B."/>
            <person name="Lipzen A."/>
            <person name="Chen C."/>
            <person name="Yanf M."/>
            <person name="Daum C."/>
            <person name="Ng V."/>
            <person name="Clum A."/>
            <person name="Ohm R."/>
            <person name="Martin F."/>
            <person name="Silar P."/>
            <person name="Natvig D."/>
            <person name="Lalanne C."/>
            <person name="Gautier V."/>
            <person name="Ament-Velasquez S.L."/>
            <person name="Kruys A."/>
            <person name="Hutchinson M.I."/>
            <person name="Powell A.J."/>
            <person name="Barry K."/>
            <person name="Miller A.N."/>
            <person name="Grigoriev I.V."/>
            <person name="Debuchy R."/>
            <person name="Gladieux P."/>
            <person name="Thoren M.H."/>
            <person name="Johannesson H."/>
        </authorList>
    </citation>
    <scope>NUCLEOTIDE SEQUENCE</scope>
    <source>
        <strain evidence="3">CBS 508.74</strain>
    </source>
</reference>
<sequence>MAPGSCFAFLPSICNAITLVLMFLILFSGFNGRLTELYWLRIDTAGLSSPSKLASSDFLNALSTVSGTDFVGPNITASSLGLPDWSSVHLLTECSHFADGRVDCSKPRYGFEFLPDRDLKLENTPLSLNHSQALTDSLTAYHKASRFLSGAHIIAVVASNLAPIESCFSPLLAAITSGIASLILFAASVASTIIFRNINNAWNAEFTTNNLTSSVGNIPVAFDFAGSVFTLFATIFYILNHRAQSRNNRSARSRRVVAHSVGNVDVGAGGAAARAGGRLWGRSDHKYVQIEEQQALQAHRDGAGSPDSLGKQRRLDDDWAAPDEYHSGGASSGAASSGPNIPLMTLGGNKQTKDLNTAYEPFSGPR</sequence>